<dbReference type="OMA" id="IMTINEW"/>
<dbReference type="PANTHER" id="PTHR12271">
    <property type="entry name" value="POLY A POLYMERASE CID PAP -RELATED"/>
    <property type="match status" value="1"/>
</dbReference>
<organism evidence="3 4">
    <name type="scientific">Dermatophagoides pteronyssinus</name>
    <name type="common">European house dust mite</name>
    <dbReference type="NCBI Taxonomy" id="6956"/>
    <lineage>
        <taxon>Eukaryota</taxon>
        <taxon>Metazoa</taxon>
        <taxon>Ecdysozoa</taxon>
        <taxon>Arthropoda</taxon>
        <taxon>Chelicerata</taxon>
        <taxon>Arachnida</taxon>
        <taxon>Acari</taxon>
        <taxon>Acariformes</taxon>
        <taxon>Sarcoptiformes</taxon>
        <taxon>Astigmata</taxon>
        <taxon>Psoroptidia</taxon>
        <taxon>Analgoidea</taxon>
        <taxon>Pyroglyphidae</taxon>
        <taxon>Dermatophagoidinae</taxon>
        <taxon>Dermatophagoides</taxon>
    </lineage>
</organism>
<dbReference type="Gene3D" id="3.30.460.10">
    <property type="entry name" value="Beta Polymerase, domain 2"/>
    <property type="match status" value="1"/>
</dbReference>
<feature type="chain" id="PRO_5027997306" evidence="1">
    <location>
        <begin position="22"/>
        <end position="543"/>
    </location>
</feature>
<feature type="domain" description="Poly(A) RNA polymerase mitochondrial-like central palm" evidence="2">
    <location>
        <begin position="220"/>
        <end position="360"/>
    </location>
</feature>
<dbReference type="AlphaFoldDB" id="A0A6P6YHA2"/>
<dbReference type="CDD" id="cd05402">
    <property type="entry name" value="NT_PAP_TUTase"/>
    <property type="match status" value="1"/>
</dbReference>
<evidence type="ECO:0000259" key="2">
    <source>
        <dbReference type="Pfam" id="PF22600"/>
    </source>
</evidence>
<dbReference type="InterPro" id="IPR043519">
    <property type="entry name" value="NT_sf"/>
</dbReference>
<protein>
    <submittedName>
        <fullName evidence="4">Poly(A) RNA polymerase, mitochondrial-like</fullName>
    </submittedName>
</protein>
<proteinExistence type="predicted"/>
<evidence type="ECO:0000313" key="3">
    <source>
        <dbReference type="Proteomes" id="UP000515146"/>
    </source>
</evidence>
<gene>
    <name evidence="4" type="primary">LOC113798290</name>
</gene>
<dbReference type="InParanoid" id="A0A6P6YHA2"/>
<accession>A0A6P6YHA2</accession>
<dbReference type="GO" id="GO:1990817">
    <property type="term" value="F:poly(A) RNA polymerase activity"/>
    <property type="evidence" value="ECO:0007669"/>
    <property type="project" value="TreeGrafter"/>
</dbReference>
<name>A0A6P6YHA2_DERPT</name>
<dbReference type="SUPFAM" id="SSF81301">
    <property type="entry name" value="Nucleotidyltransferase"/>
    <property type="match status" value="1"/>
</dbReference>
<dbReference type="SUPFAM" id="SSF81631">
    <property type="entry name" value="PAP/OAS1 substrate-binding domain"/>
    <property type="match status" value="1"/>
</dbReference>
<dbReference type="RefSeq" id="XP_027204607.1">
    <property type="nucleotide sequence ID" value="XM_027348806.1"/>
</dbReference>
<dbReference type="InterPro" id="IPR054708">
    <property type="entry name" value="MTPAP-like_central"/>
</dbReference>
<feature type="signal peptide" evidence="1">
    <location>
        <begin position="1"/>
        <end position="21"/>
    </location>
</feature>
<keyword evidence="3" id="KW-1185">Reference proteome</keyword>
<sequence>MMTMSSSMIVWWSLLRHGTRQSPWLKTNGGRKFGTFNEMIIEGKCRARRSLVLEDGTTNLRQLWFKDDCTLNDELFDSKAQSILRWRLNSNGTINGGSYSKRFLLIQFCDQQHYADACRYLQSRYDTTVRNNICTVRNGRQQIWPKLSAGKLKLFIKPDILSNGLINHYRIMTADSEHLIGYFDDYLIKSSAQKHQRHKPGSSFDSKRIEHLISKIMQGQNLLSDDQYRIRFQICHQLEQSWKSCKNDNQFELIPFGSDVSGFGTDDSDLDLCLVNKMQTQSQQKVRTNRSIRILRSISSTMEMNNKKANKDFPQIQRIFRAFVPIIKCRSRLMPSINIDISVDTESNSGVQMARYLYYCSQSCPSIRGLILLLKSWAKHHGIVHSYPGDWFSSFQLTILAIAFLQSEHLIMTINEWQQKHDDIQAKQQHDNVDRQIRQLLQRFFQFVIDYDFWTRAIDLRTGQTDLAKSSMLSTKMSACYIINPFANNLNITKTVSDSELERFLCFCKQSLQLMQRNDFVECSDLFTDRIDDRLHALTTSRN</sequence>
<dbReference type="KEGG" id="dpte:113798290"/>
<dbReference type="GO" id="GO:0031123">
    <property type="term" value="P:RNA 3'-end processing"/>
    <property type="evidence" value="ECO:0007669"/>
    <property type="project" value="TreeGrafter"/>
</dbReference>
<reference evidence="4" key="1">
    <citation type="submission" date="2025-08" db="UniProtKB">
        <authorList>
            <consortium name="RefSeq"/>
        </authorList>
    </citation>
    <scope>IDENTIFICATION</scope>
    <source>
        <strain evidence="4">Airmid</strain>
    </source>
</reference>
<keyword evidence="1" id="KW-0732">Signal</keyword>
<dbReference type="Pfam" id="PF22600">
    <property type="entry name" value="MTPAP-like_central"/>
    <property type="match status" value="1"/>
</dbReference>
<evidence type="ECO:0000313" key="4">
    <source>
        <dbReference type="RefSeq" id="XP_027204607.1"/>
    </source>
</evidence>
<dbReference type="PANTHER" id="PTHR12271:SF133">
    <property type="entry name" value="POLY(A) RNA POLYMERASE, MITOCHONDRIAL"/>
    <property type="match status" value="1"/>
</dbReference>
<evidence type="ECO:0000256" key="1">
    <source>
        <dbReference type="SAM" id="SignalP"/>
    </source>
</evidence>
<dbReference type="Proteomes" id="UP000515146">
    <property type="component" value="Unplaced"/>
</dbReference>
<dbReference type="Gene3D" id="1.10.1410.10">
    <property type="match status" value="1"/>
</dbReference>
<dbReference type="OrthoDB" id="434989at2759"/>